<protein>
    <submittedName>
        <fullName evidence="4">Rop guanine nucleotide exchange factor 1-like</fullName>
    </submittedName>
</protein>
<dbReference type="InterPro" id="IPR005512">
    <property type="entry name" value="PRONE_dom"/>
</dbReference>
<dbReference type="Gene3D" id="1.20.58.2010">
    <property type="entry name" value="PRONE domain, subdomain 1"/>
    <property type="match status" value="2"/>
</dbReference>
<dbReference type="PANTHER" id="PTHR33101">
    <property type="entry name" value="ROP GUANINE NUCLEOTIDE EXCHANGE FACTOR 1"/>
    <property type="match status" value="1"/>
</dbReference>
<dbReference type="EMBL" id="JAQIZT010000005">
    <property type="protein sequence ID" value="KAJ6998903.1"/>
    <property type="molecule type" value="Genomic_DNA"/>
</dbReference>
<reference evidence="4" key="1">
    <citation type="journal article" date="2023" name="Mol. Ecol. Resour.">
        <title>Chromosome-level genome assembly of a triploid poplar Populus alba 'Berolinensis'.</title>
        <authorList>
            <person name="Chen S."/>
            <person name="Yu Y."/>
            <person name="Wang X."/>
            <person name="Wang S."/>
            <person name="Zhang T."/>
            <person name="Zhou Y."/>
            <person name="He R."/>
            <person name="Meng N."/>
            <person name="Wang Y."/>
            <person name="Liu W."/>
            <person name="Liu Z."/>
            <person name="Liu J."/>
            <person name="Guo Q."/>
            <person name="Huang H."/>
            <person name="Sederoff R.R."/>
            <person name="Wang G."/>
            <person name="Qu G."/>
            <person name="Chen S."/>
        </authorList>
    </citation>
    <scope>NUCLEOTIDE SEQUENCE</scope>
    <source>
        <strain evidence="4">SC-2020</strain>
    </source>
</reference>
<dbReference type="Proteomes" id="UP001164929">
    <property type="component" value="Chromosome 5"/>
</dbReference>
<feature type="domain" description="PRONE" evidence="3">
    <location>
        <begin position="92"/>
        <end position="478"/>
    </location>
</feature>
<evidence type="ECO:0000313" key="5">
    <source>
        <dbReference type="Proteomes" id="UP001164929"/>
    </source>
</evidence>
<dbReference type="PROSITE" id="PS51334">
    <property type="entry name" value="PRONE"/>
    <property type="match status" value="1"/>
</dbReference>
<dbReference type="GO" id="GO:0005085">
    <property type="term" value="F:guanyl-nucleotide exchange factor activity"/>
    <property type="evidence" value="ECO:0007669"/>
    <property type="project" value="UniProtKB-UniRule"/>
</dbReference>
<dbReference type="FunFam" id="1.20.58.2010:FF:000001">
    <property type="entry name" value="Rop guanine nucleotide exchange factor 14"/>
    <property type="match status" value="1"/>
</dbReference>
<organism evidence="4 5">
    <name type="scientific">Populus alba x Populus x berolinensis</name>
    <dbReference type="NCBI Taxonomy" id="444605"/>
    <lineage>
        <taxon>Eukaryota</taxon>
        <taxon>Viridiplantae</taxon>
        <taxon>Streptophyta</taxon>
        <taxon>Embryophyta</taxon>
        <taxon>Tracheophyta</taxon>
        <taxon>Spermatophyta</taxon>
        <taxon>Magnoliopsida</taxon>
        <taxon>eudicotyledons</taxon>
        <taxon>Gunneridae</taxon>
        <taxon>Pentapetalae</taxon>
        <taxon>rosids</taxon>
        <taxon>fabids</taxon>
        <taxon>Malpighiales</taxon>
        <taxon>Salicaceae</taxon>
        <taxon>Saliceae</taxon>
        <taxon>Populus</taxon>
    </lineage>
</organism>
<keyword evidence="1 2" id="KW-0344">Guanine-nucleotide releasing factor</keyword>
<dbReference type="PANTHER" id="PTHR33101:SF50">
    <property type="entry name" value="ROP GUANINE NUCLEOTIDE EXCHANGE FACTOR 1-LIKE"/>
    <property type="match status" value="1"/>
</dbReference>
<evidence type="ECO:0000256" key="1">
    <source>
        <dbReference type="ARBA" id="ARBA00022658"/>
    </source>
</evidence>
<gene>
    <name evidence="4" type="ORF">NC653_014912</name>
</gene>
<evidence type="ECO:0000256" key="2">
    <source>
        <dbReference type="PROSITE-ProRule" id="PRU00663"/>
    </source>
</evidence>
<dbReference type="Pfam" id="PF03759">
    <property type="entry name" value="PRONE"/>
    <property type="match status" value="1"/>
</dbReference>
<proteinExistence type="predicted"/>
<sequence>MGSVSSEDWLDQVSERFELDSYSLSADVSGSESDTSSSSFSCRRYDLQGGASTSFTSSTPDFAGNSVSPLPLPVMLPVVGDRHVAASPDEMEEKPETDLSQIVLMKERFAKLLLGEDMSGGGQGVCTAVAISNAITNLSASVFGELWRLEPLAPQRKAMWQREMEWLLCISDSIVELVPSMQEFPGGGTYEVMVPRPRSDLYVNLPALKKLDAMLISILDLFSESEFWYVDRGIVVAGDDVEELPMSSSLRRPSIRQEEKWWLPFPKVPPAGLSEDTRKKLQQCRECTSQILKAALAINNSVLAEMEIPDTYFESLPKSGKACLGRIMYHYITAKRFSPDYLLDYLDLSSEFTTLEIANRIEAATHFWSQNYQNKHLIRARNGKSSWGGKMKGFVGEIPKRKLLAKRAEVLIHNLRLRFPGLPQTALDVNKIQYNKDVGHAIMESYSRVMESLAFNIMARIDDLLYVDDATKQRATAESASPCFQGKYGGRPSTQKWISSSHASFQHSPCSSAFTVPTVGSSSEVIRITNGRKPHSLKKSNLRDSCKKSNPWIEIQRTRTHVLEKHMEQDCPKADQVQLNNDALHRDSRIKITNTKFYERVLKAKGLDFQTSMWNLEWSHQRELKDDDDDRIITRVLQRETNRAQLAACPPPYERVILISIDRRWTECQ</sequence>
<accession>A0AAD6QYA2</accession>
<dbReference type="InterPro" id="IPR038937">
    <property type="entry name" value="RopGEF"/>
</dbReference>
<evidence type="ECO:0000313" key="4">
    <source>
        <dbReference type="EMBL" id="KAJ6998903.1"/>
    </source>
</evidence>
<dbReference type="AlphaFoldDB" id="A0AAD6QYA2"/>
<name>A0AAD6QYA2_9ROSI</name>
<evidence type="ECO:0000259" key="3">
    <source>
        <dbReference type="PROSITE" id="PS51334"/>
    </source>
</evidence>
<keyword evidence="5" id="KW-1185">Reference proteome</keyword>
<dbReference type="FunFam" id="1.20.58.2010:FF:000003">
    <property type="entry name" value="Rop guanine nucleotide exchange factor 14"/>
    <property type="match status" value="1"/>
</dbReference>
<comment type="caution">
    <text evidence="4">The sequence shown here is derived from an EMBL/GenBank/DDBJ whole genome shotgun (WGS) entry which is preliminary data.</text>
</comment>